<reference evidence="1 2" key="1">
    <citation type="submission" date="2022-05" db="EMBL/GenBank/DDBJ databases">
        <authorList>
            <consortium name="Genoscope - CEA"/>
            <person name="William W."/>
        </authorList>
    </citation>
    <scope>NUCLEOTIDE SEQUENCE [LARGE SCALE GENOMIC DNA]</scope>
</reference>
<evidence type="ECO:0000313" key="1">
    <source>
        <dbReference type="EMBL" id="CAH3028301.1"/>
    </source>
</evidence>
<accession>A0ABN8MJE4</accession>
<dbReference type="Gene3D" id="1.25.40.10">
    <property type="entry name" value="Tetratricopeptide repeat domain"/>
    <property type="match status" value="1"/>
</dbReference>
<dbReference type="InterPro" id="IPR011990">
    <property type="entry name" value="TPR-like_helical_dom_sf"/>
</dbReference>
<dbReference type="Proteomes" id="UP001159427">
    <property type="component" value="Unassembled WGS sequence"/>
</dbReference>
<dbReference type="InterPro" id="IPR019734">
    <property type="entry name" value="TPR_rpt"/>
</dbReference>
<dbReference type="EMBL" id="CALNXI010000503">
    <property type="protein sequence ID" value="CAH3028301.1"/>
    <property type="molecule type" value="Genomic_DNA"/>
</dbReference>
<proteinExistence type="predicted"/>
<name>A0ABN8MJE4_9CNID</name>
<dbReference type="PANTHER" id="PTHR46035:SF1">
    <property type="entry name" value="TETRATRICOPEPTIDE REPEAT PROTEIN 4"/>
    <property type="match status" value="1"/>
</dbReference>
<comment type="caution">
    <text evidence="1">The sequence shown here is derived from an EMBL/GenBank/DDBJ whole genome shotgun (WGS) entry which is preliminary data.</text>
</comment>
<dbReference type="PANTHER" id="PTHR46035">
    <property type="entry name" value="TETRATRICOPEPTIDE REPEAT PROTEIN 4"/>
    <property type="match status" value="1"/>
</dbReference>
<evidence type="ECO:0000313" key="2">
    <source>
        <dbReference type="Proteomes" id="UP001159427"/>
    </source>
</evidence>
<organism evidence="1 2">
    <name type="scientific">Porites evermanni</name>
    <dbReference type="NCBI Taxonomy" id="104178"/>
    <lineage>
        <taxon>Eukaryota</taxon>
        <taxon>Metazoa</taxon>
        <taxon>Cnidaria</taxon>
        <taxon>Anthozoa</taxon>
        <taxon>Hexacorallia</taxon>
        <taxon>Scleractinia</taxon>
        <taxon>Fungiina</taxon>
        <taxon>Poritidae</taxon>
        <taxon>Porites</taxon>
    </lineage>
</organism>
<dbReference type="SMART" id="SM00028">
    <property type="entry name" value="TPR"/>
    <property type="match status" value="2"/>
</dbReference>
<gene>
    <name evidence="1" type="ORF">PEVE_00033748</name>
</gene>
<keyword evidence="2" id="KW-1185">Reference proteome</keyword>
<protein>
    <submittedName>
        <fullName evidence="1">Uncharacterized protein</fullName>
    </submittedName>
</protein>
<dbReference type="SUPFAM" id="SSF48452">
    <property type="entry name" value="TPR-like"/>
    <property type="match status" value="1"/>
</dbReference>
<sequence length="136" mass="15155">MKKSPEAADVTSKADETLQFDDDNLKAIADVYKNEGNDEYNKKNFSSAINYYTEGIKVNCKDKELNAKLYSNRAAALFNLGKNYTEALNDAKMAVELQPSFLKAFVRGASACVQLDKFNEAIGWCDKGLAVSFFRV</sequence>